<protein>
    <submittedName>
        <fullName evidence="7">Transcriptional regulator</fullName>
    </submittedName>
</protein>
<organism evidence="7 8">
    <name type="scientific">Labedaea rhizosphaerae</name>
    <dbReference type="NCBI Taxonomy" id="598644"/>
    <lineage>
        <taxon>Bacteria</taxon>
        <taxon>Bacillati</taxon>
        <taxon>Actinomycetota</taxon>
        <taxon>Actinomycetes</taxon>
        <taxon>Pseudonocardiales</taxon>
        <taxon>Pseudonocardiaceae</taxon>
        <taxon>Labedaea</taxon>
    </lineage>
</organism>
<evidence type="ECO:0000256" key="5">
    <source>
        <dbReference type="PROSITE-ProRule" id="PRU01091"/>
    </source>
</evidence>
<dbReference type="GO" id="GO:0006355">
    <property type="term" value="P:regulation of DNA-templated transcription"/>
    <property type="evidence" value="ECO:0007669"/>
    <property type="project" value="InterPro"/>
</dbReference>
<reference evidence="7 8" key="1">
    <citation type="submission" date="2019-03" db="EMBL/GenBank/DDBJ databases">
        <title>Genomic Encyclopedia of Type Strains, Phase IV (KMG-IV): sequencing the most valuable type-strain genomes for metagenomic binning, comparative biology and taxonomic classification.</title>
        <authorList>
            <person name="Goeker M."/>
        </authorList>
    </citation>
    <scope>NUCLEOTIDE SEQUENCE [LARGE SCALE GENOMIC DNA]</scope>
    <source>
        <strain evidence="7 8">DSM 45361</strain>
    </source>
</reference>
<dbReference type="GO" id="GO:0003677">
    <property type="term" value="F:DNA binding"/>
    <property type="evidence" value="ECO:0007669"/>
    <property type="project" value="UniProtKB-UniRule"/>
</dbReference>
<feature type="domain" description="OmpR/PhoB-type" evidence="6">
    <location>
        <begin position="1"/>
        <end position="90"/>
    </location>
</feature>
<sequence>MFRLLGPVEFDAGGQTVVIGSVKQRTLLAVLLLRAGEPVRLEELIAELWGPAAPRSAIANLRTYVSVLRASAGEQRIVTTTHGYQFVVRAGELDAIVFADSVRDARAAVTAGDFEQADSLLTTALGLWRGAAAQDTEPRSWLAGMIAELEEQRLSAVSDYVDVKLALRQHVAVVPWLRDLVSQHPEHDRLCEQLRLAVSRCCA</sequence>
<dbReference type="InterPro" id="IPR001867">
    <property type="entry name" value="OmpR/PhoB-type_DNA-bd"/>
</dbReference>
<dbReference type="PROSITE" id="PS51755">
    <property type="entry name" value="OMPR_PHOB"/>
    <property type="match status" value="1"/>
</dbReference>
<accession>A0A4R6SAW6</accession>
<comment type="caution">
    <text evidence="7">The sequence shown here is derived from an EMBL/GenBank/DDBJ whole genome shotgun (WGS) entry which is preliminary data.</text>
</comment>
<evidence type="ECO:0000256" key="2">
    <source>
        <dbReference type="ARBA" id="ARBA00023015"/>
    </source>
</evidence>
<dbReference type="SMART" id="SM00862">
    <property type="entry name" value="Trans_reg_C"/>
    <property type="match status" value="1"/>
</dbReference>
<evidence type="ECO:0000256" key="1">
    <source>
        <dbReference type="ARBA" id="ARBA00005820"/>
    </source>
</evidence>
<dbReference type="Proteomes" id="UP000295444">
    <property type="component" value="Unassembled WGS sequence"/>
</dbReference>
<comment type="similarity">
    <text evidence="1">Belongs to the AfsR/DnrI/RedD regulatory family.</text>
</comment>
<dbReference type="PANTHER" id="PTHR35807">
    <property type="entry name" value="TRANSCRIPTIONAL REGULATOR REDD-RELATED"/>
    <property type="match status" value="1"/>
</dbReference>
<keyword evidence="4" id="KW-0804">Transcription</keyword>
<dbReference type="SMART" id="SM01043">
    <property type="entry name" value="BTAD"/>
    <property type="match status" value="1"/>
</dbReference>
<dbReference type="InterPro" id="IPR051677">
    <property type="entry name" value="AfsR-DnrI-RedD_regulator"/>
</dbReference>
<dbReference type="InterPro" id="IPR005158">
    <property type="entry name" value="BTAD"/>
</dbReference>
<keyword evidence="2" id="KW-0805">Transcription regulation</keyword>
<dbReference type="RefSeq" id="WP_133850341.1">
    <property type="nucleotide sequence ID" value="NZ_SNXZ01000003.1"/>
</dbReference>
<keyword evidence="8" id="KW-1185">Reference proteome</keyword>
<gene>
    <name evidence="7" type="ORF">EV186_10338</name>
</gene>
<dbReference type="Gene3D" id="1.10.10.10">
    <property type="entry name" value="Winged helix-like DNA-binding domain superfamily/Winged helix DNA-binding domain"/>
    <property type="match status" value="1"/>
</dbReference>
<evidence type="ECO:0000313" key="8">
    <source>
        <dbReference type="Proteomes" id="UP000295444"/>
    </source>
</evidence>
<dbReference type="SUPFAM" id="SSF46894">
    <property type="entry name" value="C-terminal effector domain of the bipartite response regulators"/>
    <property type="match status" value="1"/>
</dbReference>
<feature type="DNA-binding region" description="OmpR/PhoB-type" evidence="5">
    <location>
        <begin position="1"/>
        <end position="90"/>
    </location>
</feature>
<dbReference type="InterPro" id="IPR011990">
    <property type="entry name" value="TPR-like_helical_dom_sf"/>
</dbReference>
<dbReference type="AlphaFoldDB" id="A0A4R6SAW6"/>
<evidence type="ECO:0000256" key="3">
    <source>
        <dbReference type="ARBA" id="ARBA00023125"/>
    </source>
</evidence>
<dbReference type="GO" id="GO:0000160">
    <property type="term" value="P:phosphorelay signal transduction system"/>
    <property type="evidence" value="ECO:0007669"/>
    <property type="project" value="InterPro"/>
</dbReference>
<dbReference type="InterPro" id="IPR016032">
    <property type="entry name" value="Sig_transdc_resp-reg_C-effctor"/>
</dbReference>
<dbReference type="SUPFAM" id="SSF48452">
    <property type="entry name" value="TPR-like"/>
    <property type="match status" value="1"/>
</dbReference>
<dbReference type="Pfam" id="PF03704">
    <property type="entry name" value="BTAD"/>
    <property type="match status" value="1"/>
</dbReference>
<proteinExistence type="inferred from homology"/>
<name>A0A4R6SAW6_LABRH</name>
<keyword evidence="3 5" id="KW-0238">DNA-binding</keyword>
<evidence type="ECO:0000313" key="7">
    <source>
        <dbReference type="EMBL" id="TDP97080.1"/>
    </source>
</evidence>
<dbReference type="PANTHER" id="PTHR35807:SF1">
    <property type="entry name" value="TRANSCRIPTIONAL REGULATOR REDD"/>
    <property type="match status" value="1"/>
</dbReference>
<dbReference type="OrthoDB" id="3208838at2"/>
<dbReference type="EMBL" id="SNXZ01000003">
    <property type="protein sequence ID" value="TDP97080.1"/>
    <property type="molecule type" value="Genomic_DNA"/>
</dbReference>
<dbReference type="Pfam" id="PF00486">
    <property type="entry name" value="Trans_reg_C"/>
    <property type="match status" value="1"/>
</dbReference>
<dbReference type="InterPro" id="IPR036388">
    <property type="entry name" value="WH-like_DNA-bd_sf"/>
</dbReference>
<dbReference type="Gene3D" id="1.25.40.10">
    <property type="entry name" value="Tetratricopeptide repeat domain"/>
    <property type="match status" value="1"/>
</dbReference>
<evidence type="ECO:0000259" key="6">
    <source>
        <dbReference type="PROSITE" id="PS51755"/>
    </source>
</evidence>
<evidence type="ECO:0000256" key="4">
    <source>
        <dbReference type="ARBA" id="ARBA00023163"/>
    </source>
</evidence>